<comment type="caution">
    <text evidence="1">The sequence shown here is derived from an EMBL/GenBank/DDBJ whole genome shotgun (WGS) entry which is preliminary data.</text>
</comment>
<protein>
    <submittedName>
        <fullName evidence="1">Uncharacterized protein</fullName>
    </submittedName>
</protein>
<evidence type="ECO:0000313" key="1">
    <source>
        <dbReference type="EMBL" id="GIE15677.1"/>
    </source>
</evidence>
<organism evidence="1 2">
    <name type="scientific">Paractinoplanes ferrugineus</name>
    <dbReference type="NCBI Taxonomy" id="113564"/>
    <lineage>
        <taxon>Bacteria</taxon>
        <taxon>Bacillati</taxon>
        <taxon>Actinomycetota</taxon>
        <taxon>Actinomycetes</taxon>
        <taxon>Micromonosporales</taxon>
        <taxon>Micromonosporaceae</taxon>
        <taxon>Paractinoplanes</taxon>
    </lineage>
</organism>
<evidence type="ECO:0000313" key="2">
    <source>
        <dbReference type="Proteomes" id="UP000598174"/>
    </source>
</evidence>
<reference evidence="1" key="1">
    <citation type="submission" date="2021-01" db="EMBL/GenBank/DDBJ databases">
        <title>Whole genome shotgun sequence of Actinoplanes ferrugineus NBRC 15555.</title>
        <authorList>
            <person name="Komaki H."/>
            <person name="Tamura T."/>
        </authorList>
    </citation>
    <scope>NUCLEOTIDE SEQUENCE</scope>
    <source>
        <strain evidence="1">NBRC 15555</strain>
    </source>
</reference>
<dbReference type="Proteomes" id="UP000598174">
    <property type="component" value="Unassembled WGS sequence"/>
</dbReference>
<accession>A0A919MPV2</accession>
<proteinExistence type="predicted"/>
<dbReference type="AlphaFoldDB" id="A0A919MPV2"/>
<keyword evidence="2" id="KW-1185">Reference proteome</keyword>
<name>A0A919MPV2_9ACTN</name>
<dbReference type="EMBL" id="BOMM01000070">
    <property type="protein sequence ID" value="GIE15677.1"/>
    <property type="molecule type" value="Genomic_DNA"/>
</dbReference>
<sequence>MLGADVTAAQAFWTGLFNDVVDGGRDEPVPAPRMAEFGRRECVIKARPVRDA</sequence>
<gene>
    <name evidence="1" type="ORF">Afe05nite_75170</name>
</gene>